<proteinExistence type="predicted"/>
<dbReference type="EMBL" id="JAINUG010000072">
    <property type="protein sequence ID" value="KAJ8401174.1"/>
    <property type="molecule type" value="Genomic_DNA"/>
</dbReference>
<name>A0AAD7WM71_9TELE</name>
<dbReference type="AlphaFoldDB" id="A0AAD7WM71"/>
<accession>A0AAD7WM71</accession>
<gene>
    <name evidence="1" type="ORF">AAFF_G00387560</name>
</gene>
<comment type="caution">
    <text evidence="1">The sequence shown here is derived from an EMBL/GenBank/DDBJ whole genome shotgun (WGS) entry which is preliminary data.</text>
</comment>
<sequence>MRDSPSVISFNMWSRDGGLNQAAPEGCRSGFSGALRGVAETGHLCHGVCIRSASLSSSGWASRSETWCGVKKAFFNPDTDIQLGKTGCQLG</sequence>
<protein>
    <submittedName>
        <fullName evidence="1">Uncharacterized protein</fullName>
    </submittedName>
</protein>
<evidence type="ECO:0000313" key="1">
    <source>
        <dbReference type="EMBL" id="KAJ8401174.1"/>
    </source>
</evidence>
<dbReference type="Proteomes" id="UP001221898">
    <property type="component" value="Unassembled WGS sequence"/>
</dbReference>
<keyword evidence="2" id="KW-1185">Reference proteome</keyword>
<organism evidence="1 2">
    <name type="scientific">Aldrovandia affinis</name>
    <dbReference type="NCBI Taxonomy" id="143900"/>
    <lineage>
        <taxon>Eukaryota</taxon>
        <taxon>Metazoa</taxon>
        <taxon>Chordata</taxon>
        <taxon>Craniata</taxon>
        <taxon>Vertebrata</taxon>
        <taxon>Euteleostomi</taxon>
        <taxon>Actinopterygii</taxon>
        <taxon>Neopterygii</taxon>
        <taxon>Teleostei</taxon>
        <taxon>Notacanthiformes</taxon>
        <taxon>Halosauridae</taxon>
        <taxon>Aldrovandia</taxon>
    </lineage>
</organism>
<reference evidence="1" key="1">
    <citation type="journal article" date="2023" name="Science">
        <title>Genome structures resolve the early diversification of teleost fishes.</title>
        <authorList>
            <person name="Parey E."/>
            <person name="Louis A."/>
            <person name="Montfort J."/>
            <person name="Bouchez O."/>
            <person name="Roques C."/>
            <person name="Iampietro C."/>
            <person name="Lluch J."/>
            <person name="Castinel A."/>
            <person name="Donnadieu C."/>
            <person name="Desvignes T."/>
            <person name="Floi Bucao C."/>
            <person name="Jouanno E."/>
            <person name="Wen M."/>
            <person name="Mejri S."/>
            <person name="Dirks R."/>
            <person name="Jansen H."/>
            <person name="Henkel C."/>
            <person name="Chen W.J."/>
            <person name="Zahm M."/>
            <person name="Cabau C."/>
            <person name="Klopp C."/>
            <person name="Thompson A.W."/>
            <person name="Robinson-Rechavi M."/>
            <person name="Braasch I."/>
            <person name="Lecointre G."/>
            <person name="Bobe J."/>
            <person name="Postlethwait J.H."/>
            <person name="Berthelot C."/>
            <person name="Roest Crollius H."/>
            <person name="Guiguen Y."/>
        </authorList>
    </citation>
    <scope>NUCLEOTIDE SEQUENCE</scope>
    <source>
        <strain evidence="1">NC1722</strain>
    </source>
</reference>
<evidence type="ECO:0000313" key="2">
    <source>
        <dbReference type="Proteomes" id="UP001221898"/>
    </source>
</evidence>